<sequence length="283" mass="32437">MVLPGGIPYPEVPEGGFWGKGTSTIDWCEENYVVSHYVAEAVNTVSNAVFIGLAFYAMYGVVKNQFERRFFIVALGFATVGIGSWMFHMTLLYEYQLLDELPMIYATCVPFWNVFSYGKSRWGSLRVGLEIAAAAAILTAVYLHYGDPTIHQAGYAILNVIVISKSVSLTYKHVHDPVARKHLNSTLVIGLTSFLSGYALWNLDIHLCNTWRATRREIGIPYGFLLEGHGWWHLLTGTGVYFYIVYMEYQRLFLIGREEGYEFKWTLWFPHLERRVDKVEKKD</sequence>
<keyword evidence="8" id="KW-0862">Zinc</keyword>
<keyword evidence="3 9" id="KW-0812">Transmembrane</keyword>
<dbReference type="GO" id="GO:0046514">
    <property type="term" value="P:ceramide catabolic process"/>
    <property type="evidence" value="ECO:0007669"/>
    <property type="project" value="TreeGrafter"/>
</dbReference>
<feature type="binding site" evidence="7">
    <location>
        <position position="29"/>
    </location>
    <ligand>
        <name>Ca(2+)</name>
        <dbReference type="ChEBI" id="CHEBI:29108"/>
    </ligand>
</feature>
<evidence type="ECO:0000256" key="8">
    <source>
        <dbReference type="PIRSR" id="PIRSR608901-2"/>
    </source>
</evidence>
<dbReference type="GO" id="GO:0046513">
    <property type="term" value="P:ceramide biosynthetic process"/>
    <property type="evidence" value="ECO:0007669"/>
    <property type="project" value="TreeGrafter"/>
</dbReference>
<feature type="binding site" evidence="7">
    <location>
        <position position="31"/>
    </location>
    <ligand>
        <name>Ca(2+)</name>
        <dbReference type="ChEBI" id="CHEBI:29108"/>
    </ligand>
</feature>
<dbReference type="InterPro" id="IPR008901">
    <property type="entry name" value="ACER"/>
</dbReference>
<reference evidence="10" key="1">
    <citation type="submission" date="2014-02" db="EMBL/GenBank/DDBJ databases">
        <authorList>
            <person name="Genoscope - CEA"/>
        </authorList>
    </citation>
    <scope>NUCLEOTIDE SEQUENCE</scope>
    <source>
        <strain evidence="10">LS3</strain>
    </source>
</reference>
<keyword evidence="7" id="KW-0479">Metal-binding</keyword>
<feature type="transmembrane region" description="Helical" evidence="9">
    <location>
        <begin position="97"/>
        <end position="115"/>
    </location>
</feature>
<evidence type="ECO:0000256" key="1">
    <source>
        <dbReference type="ARBA" id="ARBA00004141"/>
    </source>
</evidence>
<feature type="transmembrane region" description="Helical" evidence="9">
    <location>
        <begin position="231"/>
        <end position="249"/>
    </location>
</feature>
<feature type="binding site" evidence="7">
    <location>
        <position position="27"/>
    </location>
    <ligand>
        <name>Ca(2+)</name>
        <dbReference type="ChEBI" id="CHEBI:29108"/>
    </ligand>
</feature>
<evidence type="ECO:0000256" key="6">
    <source>
        <dbReference type="ARBA" id="ARBA00023136"/>
    </source>
</evidence>
<keyword evidence="4" id="KW-0378">Hydrolase</keyword>
<comment type="similarity">
    <text evidence="2">Belongs to the alkaline ceramidase family.</text>
</comment>
<dbReference type="GO" id="GO:0046872">
    <property type="term" value="F:metal ion binding"/>
    <property type="evidence" value="ECO:0007669"/>
    <property type="project" value="UniProtKB-KW"/>
</dbReference>
<proteinExistence type="inferred from homology"/>
<reference evidence="10" key="2">
    <citation type="submission" date="2014-06" db="EMBL/GenBank/DDBJ databases">
        <title>The complete genome of Blastobotrys (Arxula) adeninivorans LS3 - a yeast of biotechnological interest.</title>
        <authorList>
            <person name="Kunze G."/>
            <person name="Gaillardin C."/>
            <person name="Czernicka M."/>
            <person name="Durrens P."/>
            <person name="Martin T."/>
            <person name="Boer E."/>
            <person name="Gabaldon T."/>
            <person name="Cruz J."/>
            <person name="Talla E."/>
            <person name="Marck C."/>
            <person name="Goffeau A."/>
            <person name="Barbe V."/>
            <person name="Baret P."/>
            <person name="Baronian K."/>
            <person name="Beier S."/>
            <person name="Bleykasten C."/>
            <person name="Bode R."/>
            <person name="Casaregola S."/>
            <person name="Despons L."/>
            <person name="Fairhead C."/>
            <person name="Giersberg M."/>
            <person name="Gierski P."/>
            <person name="Hahnel U."/>
            <person name="Hartmann A."/>
            <person name="Jankowska D."/>
            <person name="Jubin C."/>
            <person name="Jung P."/>
            <person name="Lafontaine I."/>
            <person name="Leh-Louis V."/>
            <person name="Lemaire M."/>
            <person name="Marcet-Houben M."/>
            <person name="Mascher M."/>
            <person name="Morel G."/>
            <person name="Richard G.-F."/>
            <person name="Riechen J."/>
            <person name="Sacerdot C."/>
            <person name="Sarkar A."/>
            <person name="Savel G."/>
            <person name="Schacherer J."/>
            <person name="Sherman D."/>
            <person name="Straub M.-L."/>
            <person name="Stein N."/>
            <person name="Thierry A."/>
            <person name="Trautwein-Schult A."/>
            <person name="Westhof E."/>
            <person name="Worch S."/>
            <person name="Dujon B."/>
            <person name="Souciet J.-L."/>
            <person name="Wincker P."/>
            <person name="Scholz U."/>
            <person name="Neuveglise N."/>
        </authorList>
    </citation>
    <scope>NUCLEOTIDE SEQUENCE</scope>
    <source>
        <strain evidence="10">LS3</strain>
    </source>
</reference>
<keyword evidence="6 9" id="KW-0472">Membrane</keyword>
<dbReference type="GO" id="GO:0005789">
    <property type="term" value="C:endoplasmic reticulum membrane"/>
    <property type="evidence" value="ECO:0007669"/>
    <property type="project" value="TreeGrafter"/>
</dbReference>
<evidence type="ECO:0000256" key="4">
    <source>
        <dbReference type="ARBA" id="ARBA00022801"/>
    </source>
</evidence>
<name>A0A060SXS7_BLAAD</name>
<keyword evidence="7" id="KW-0106">Calcium</keyword>
<accession>A0A060SXS7</accession>
<feature type="binding site" evidence="8">
    <location>
        <position position="88"/>
    </location>
    <ligand>
        <name>Zn(2+)</name>
        <dbReference type="ChEBI" id="CHEBI:29105"/>
        <note>catalytic</note>
    </ligand>
</feature>
<dbReference type="PANTHER" id="PTHR46187">
    <property type="entry name" value="ALKALINE CERAMIDASE 3"/>
    <property type="match status" value="1"/>
</dbReference>
<feature type="binding site" evidence="8">
    <location>
        <position position="229"/>
    </location>
    <ligand>
        <name>Zn(2+)</name>
        <dbReference type="ChEBI" id="CHEBI:29105"/>
        <note>catalytic</note>
    </ligand>
</feature>
<comment type="cofactor">
    <cofactor evidence="8">
        <name>Zn(2+)</name>
        <dbReference type="ChEBI" id="CHEBI:29105"/>
    </cofactor>
</comment>
<dbReference type="AlphaFoldDB" id="A0A060SXS7"/>
<feature type="transmembrane region" description="Helical" evidence="9">
    <location>
        <begin position="152"/>
        <end position="171"/>
    </location>
</feature>
<keyword evidence="5 9" id="KW-1133">Transmembrane helix</keyword>
<evidence type="ECO:0000256" key="7">
    <source>
        <dbReference type="PIRSR" id="PIRSR608901-1"/>
    </source>
</evidence>
<comment type="subcellular location">
    <subcellularLocation>
        <location evidence="1">Membrane</location>
        <topology evidence="1">Multi-pass membrane protein</topology>
    </subcellularLocation>
</comment>
<feature type="transmembrane region" description="Helical" evidence="9">
    <location>
        <begin position="41"/>
        <end position="59"/>
    </location>
</feature>
<feature type="binding site" evidence="8">
    <location>
        <position position="233"/>
    </location>
    <ligand>
        <name>Zn(2+)</name>
        <dbReference type="ChEBI" id="CHEBI:29105"/>
        <note>catalytic</note>
    </ligand>
</feature>
<dbReference type="PANTHER" id="PTHR46187:SF3">
    <property type="entry name" value="ALKALINE CERAMIDASE 3"/>
    <property type="match status" value="1"/>
</dbReference>
<feature type="transmembrane region" description="Helical" evidence="9">
    <location>
        <begin position="127"/>
        <end position="146"/>
    </location>
</feature>
<evidence type="ECO:0000256" key="5">
    <source>
        <dbReference type="ARBA" id="ARBA00022989"/>
    </source>
</evidence>
<evidence type="ECO:0000256" key="9">
    <source>
        <dbReference type="SAM" id="Phobius"/>
    </source>
</evidence>
<dbReference type="PhylomeDB" id="A0A060SXS7"/>
<feature type="binding site" evidence="7">
    <location>
        <position position="26"/>
    </location>
    <ligand>
        <name>Ca(2+)</name>
        <dbReference type="ChEBI" id="CHEBI:29108"/>
    </ligand>
</feature>
<dbReference type="Pfam" id="PF05875">
    <property type="entry name" value="Ceramidase"/>
    <property type="match status" value="1"/>
</dbReference>
<dbReference type="EMBL" id="HG937691">
    <property type="protein sequence ID" value="CDP33329.1"/>
    <property type="molecule type" value="Genomic_DNA"/>
</dbReference>
<feature type="transmembrane region" description="Helical" evidence="9">
    <location>
        <begin position="71"/>
        <end position="91"/>
    </location>
</feature>
<dbReference type="GO" id="GO:0016811">
    <property type="term" value="F:hydrolase activity, acting on carbon-nitrogen (but not peptide) bonds, in linear amides"/>
    <property type="evidence" value="ECO:0007669"/>
    <property type="project" value="InterPro"/>
</dbReference>
<organism evidence="10">
    <name type="scientific">Blastobotrys adeninivorans</name>
    <name type="common">Yeast</name>
    <name type="synonym">Arxula adeninivorans</name>
    <dbReference type="NCBI Taxonomy" id="409370"/>
    <lineage>
        <taxon>Eukaryota</taxon>
        <taxon>Fungi</taxon>
        <taxon>Dikarya</taxon>
        <taxon>Ascomycota</taxon>
        <taxon>Saccharomycotina</taxon>
        <taxon>Dipodascomycetes</taxon>
        <taxon>Dipodascales</taxon>
        <taxon>Trichomonascaceae</taxon>
        <taxon>Blastobotrys</taxon>
    </lineage>
</organism>
<feature type="transmembrane region" description="Helical" evidence="9">
    <location>
        <begin position="183"/>
        <end position="201"/>
    </location>
</feature>
<protein>
    <submittedName>
        <fullName evidence="10">ARAD1A06996p</fullName>
    </submittedName>
</protein>
<gene>
    <name evidence="10" type="ORF">GNLVRS02_ARAD1A06996g</name>
</gene>
<feature type="binding site" evidence="7">
    <location>
        <position position="40"/>
    </location>
    <ligand>
        <name>Ca(2+)</name>
        <dbReference type="ChEBI" id="CHEBI:29108"/>
    </ligand>
</feature>
<evidence type="ECO:0000313" key="10">
    <source>
        <dbReference type="EMBL" id="CDP33329.1"/>
    </source>
</evidence>
<evidence type="ECO:0000256" key="3">
    <source>
        <dbReference type="ARBA" id="ARBA00022692"/>
    </source>
</evidence>
<evidence type="ECO:0000256" key="2">
    <source>
        <dbReference type="ARBA" id="ARBA00009780"/>
    </source>
</evidence>